<evidence type="ECO:0000313" key="4">
    <source>
        <dbReference type="Proteomes" id="UP000693970"/>
    </source>
</evidence>
<reference evidence="3" key="1">
    <citation type="journal article" date="2021" name="Sci. Rep.">
        <title>Diploid genomic architecture of Nitzschia inconspicua, an elite biomass production diatom.</title>
        <authorList>
            <person name="Oliver A."/>
            <person name="Podell S."/>
            <person name="Pinowska A."/>
            <person name="Traller J.C."/>
            <person name="Smith S.R."/>
            <person name="McClure R."/>
            <person name="Beliaev A."/>
            <person name="Bohutskyi P."/>
            <person name="Hill E.A."/>
            <person name="Rabines A."/>
            <person name="Zheng H."/>
            <person name="Allen L.Z."/>
            <person name="Kuo A."/>
            <person name="Grigoriev I.V."/>
            <person name="Allen A.E."/>
            <person name="Hazlebeck D."/>
            <person name="Allen E.E."/>
        </authorList>
    </citation>
    <scope>NUCLEOTIDE SEQUENCE</scope>
    <source>
        <strain evidence="3">Hildebrandi</strain>
    </source>
</reference>
<feature type="compositionally biased region" description="Polar residues" evidence="2">
    <location>
        <begin position="105"/>
        <end position="120"/>
    </location>
</feature>
<protein>
    <submittedName>
        <fullName evidence="3">Uncharacterized protein</fullName>
    </submittedName>
</protein>
<dbReference type="Proteomes" id="UP000693970">
    <property type="component" value="Unassembled WGS sequence"/>
</dbReference>
<evidence type="ECO:0000313" key="3">
    <source>
        <dbReference type="EMBL" id="KAG7339920.1"/>
    </source>
</evidence>
<evidence type="ECO:0000256" key="1">
    <source>
        <dbReference type="SAM" id="Coils"/>
    </source>
</evidence>
<evidence type="ECO:0000256" key="2">
    <source>
        <dbReference type="SAM" id="MobiDB-lite"/>
    </source>
</evidence>
<feature type="region of interest" description="Disordered" evidence="2">
    <location>
        <begin position="1"/>
        <end position="32"/>
    </location>
</feature>
<name>A0A9K3KAA7_9STRA</name>
<proteinExistence type="predicted"/>
<reference evidence="3" key="2">
    <citation type="submission" date="2021-04" db="EMBL/GenBank/DDBJ databases">
        <authorList>
            <person name="Podell S."/>
        </authorList>
    </citation>
    <scope>NUCLEOTIDE SEQUENCE</scope>
    <source>
        <strain evidence="3">Hildebrandi</strain>
    </source>
</reference>
<dbReference type="EMBL" id="JAGRRH010000029">
    <property type="protein sequence ID" value="KAG7339920.1"/>
    <property type="molecule type" value="Genomic_DNA"/>
</dbReference>
<feature type="compositionally biased region" description="Acidic residues" evidence="2">
    <location>
        <begin position="322"/>
        <end position="332"/>
    </location>
</feature>
<keyword evidence="1" id="KW-0175">Coiled coil</keyword>
<feature type="compositionally biased region" description="Low complexity" evidence="2">
    <location>
        <begin position="1"/>
        <end position="15"/>
    </location>
</feature>
<feature type="coiled-coil region" evidence="1">
    <location>
        <begin position="507"/>
        <end position="574"/>
    </location>
</feature>
<dbReference type="AlphaFoldDB" id="A0A9K3KAA7"/>
<keyword evidence="4" id="KW-1185">Reference proteome</keyword>
<feature type="region of interest" description="Disordered" evidence="2">
    <location>
        <begin position="99"/>
        <end position="120"/>
    </location>
</feature>
<gene>
    <name evidence="3" type="ORF">IV203_024970</name>
</gene>
<feature type="region of interest" description="Disordered" evidence="2">
    <location>
        <begin position="311"/>
        <end position="341"/>
    </location>
</feature>
<organism evidence="3 4">
    <name type="scientific">Nitzschia inconspicua</name>
    <dbReference type="NCBI Taxonomy" id="303405"/>
    <lineage>
        <taxon>Eukaryota</taxon>
        <taxon>Sar</taxon>
        <taxon>Stramenopiles</taxon>
        <taxon>Ochrophyta</taxon>
        <taxon>Bacillariophyta</taxon>
        <taxon>Bacillariophyceae</taxon>
        <taxon>Bacillariophycidae</taxon>
        <taxon>Bacillariales</taxon>
        <taxon>Bacillariaceae</taxon>
        <taxon>Nitzschia</taxon>
    </lineage>
</organism>
<accession>A0A9K3KAA7</accession>
<comment type="caution">
    <text evidence="3">The sequence shown here is derived from an EMBL/GenBank/DDBJ whole genome shotgun (WGS) entry which is preliminary data.</text>
</comment>
<sequence length="585" mass="66054">MSSSSPSSRGSTRPPHNVQSVSTIDDGSGPVSTAERCLAIHSNKLSVLFALCIGLEESIDDDDTGMKVPLMDLNEDSFKFIKEKKGITPSLEILREEVKRRSESNKNQQDGNKPKPNTWNATKCTDWLKANPITGEADVAFLFKRAKEIKQIVVAGNNPTQKTVAAVNSSSDTTKHGNKWFGPLPYLRLIHCLLEDDIKEQWIHRNDPQSIQEIDAAHRRSGVNFGEETAFEMIANRWNSPDFNPTTMVSTTTTTTTTTTRPCHNDFSEEIDVGFDATSKFVRASPEKVRDKLLTMRFNLISIIDNWERSGQGGDNDRIDKDDDDDEEEDSSAVEGVTTARKYEWGRSEGRQGAFDGRKSFLGSKPSYLLYFWDVLDKNDLFDTTMNRLSNKVGASSANDVPSVFQTNGYSSCGSSSSVDDDDVSSFVEHVQDMIAETSKDATLAADRRHAESRLAADRRHVESRLAADRRHAESRLAADRRHAESRLAADRRHAEDIVAAKNRILLQDTLEQKRYLKRRIDTLNDEARQMRFKILELEGTNQTRKRAFYGKELKILEDEIAKCNEERDRIYQKVNREVNVTMSI</sequence>